<name>A0AAD7B299_9AGAR</name>
<dbReference type="Proteomes" id="UP001221142">
    <property type="component" value="Unassembled WGS sequence"/>
</dbReference>
<evidence type="ECO:0000313" key="1">
    <source>
        <dbReference type="EMBL" id="KAJ7607717.1"/>
    </source>
</evidence>
<proteinExistence type="predicted"/>
<evidence type="ECO:0000313" key="2">
    <source>
        <dbReference type="Proteomes" id="UP001221142"/>
    </source>
</evidence>
<comment type="caution">
    <text evidence="1">The sequence shown here is derived from an EMBL/GenBank/DDBJ whole genome shotgun (WGS) entry which is preliminary data.</text>
</comment>
<gene>
    <name evidence="1" type="ORF">FB45DRAFT_947568</name>
</gene>
<protein>
    <submittedName>
        <fullName evidence="1">Uncharacterized protein</fullName>
    </submittedName>
</protein>
<sequence length="227" mass="25826">MSQANHIFKRLQINSRYEDYGLLDYIWVNIDVYMKKPGVEGSSPGYFFMSPVEHFTRASNALGFPQDPWFWSFDPTGKDRLAAEDAAKQGFPEVKMRMRLRTLFWDASVYDALRKFHTARGFDPDSQEVAIHLGYPLYQLASEREETFAHVDEQLEVPEPPAVDHSRGQQTREIGDIPLIPLNTSSALPEQVLAPATSARMAVPGNESSGLFNFFRNWETPEFGSLC</sequence>
<accession>A0AAD7B299</accession>
<dbReference type="AlphaFoldDB" id="A0AAD7B299"/>
<reference evidence="1" key="1">
    <citation type="submission" date="2023-03" db="EMBL/GenBank/DDBJ databases">
        <title>Massive genome expansion in bonnet fungi (Mycena s.s.) driven by repeated elements and novel gene families across ecological guilds.</title>
        <authorList>
            <consortium name="Lawrence Berkeley National Laboratory"/>
            <person name="Harder C.B."/>
            <person name="Miyauchi S."/>
            <person name="Viragh M."/>
            <person name="Kuo A."/>
            <person name="Thoen E."/>
            <person name="Andreopoulos B."/>
            <person name="Lu D."/>
            <person name="Skrede I."/>
            <person name="Drula E."/>
            <person name="Henrissat B."/>
            <person name="Morin E."/>
            <person name="Kohler A."/>
            <person name="Barry K."/>
            <person name="LaButti K."/>
            <person name="Morin E."/>
            <person name="Salamov A."/>
            <person name="Lipzen A."/>
            <person name="Mereny Z."/>
            <person name="Hegedus B."/>
            <person name="Baldrian P."/>
            <person name="Stursova M."/>
            <person name="Weitz H."/>
            <person name="Taylor A."/>
            <person name="Grigoriev I.V."/>
            <person name="Nagy L.G."/>
            <person name="Martin F."/>
            <person name="Kauserud H."/>
        </authorList>
    </citation>
    <scope>NUCLEOTIDE SEQUENCE</scope>
    <source>
        <strain evidence="1">9284</strain>
    </source>
</reference>
<dbReference type="EMBL" id="JARKIF010000048">
    <property type="protein sequence ID" value="KAJ7607717.1"/>
    <property type="molecule type" value="Genomic_DNA"/>
</dbReference>
<organism evidence="1 2">
    <name type="scientific">Roridomyces roridus</name>
    <dbReference type="NCBI Taxonomy" id="1738132"/>
    <lineage>
        <taxon>Eukaryota</taxon>
        <taxon>Fungi</taxon>
        <taxon>Dikarya</taxon>
        <taxon>Basidiomycota</taxon>
        <taxon>Agaricomycotina</taxon>
        <taxon>Agaricomycetes</taxon>
        <taxon>Agaricomycetidae</taxon>
        <taxon>Agaricales</taxon>
        <taxon>Marasmiineae</taxon>
        <taxon>Mycenaceae</taxon>
        <taxon>Roridomyces</taxon>
    </lineage>
</organism>
<keyword evidence="2" id="KW-1185">Reference proteome</keyword>